<comment type="caution">
    <text evidence="1">The sequence shown here is derived from an EMBL/GenBank/DDBJ whole genome shotgun (WGS) entry which is preliminary data.</text>
</comment>
<evidence type="ECO:0000313" key="1">
    <source>
        <dbReference type="EMBL" id="GLK14460.1"/>
    </source>
</evidence>
<evidence type="ECO:0000313" key="2">
    <source>
        <dbReference type="Proteomes" id="UP001143474"/>
    </source>
</evidence>
<dbReference type="EMBL" id="BSEV01000032">
    <property type="protein sequence ID" value="GLK14460.1"/>
    <property type="molecule type" value="Genomic_DNA"/>
</dbReference>
<dbReference type="InterPro" id="IPR021398">
    <property type="entry name" value="DUF3037"/>
</dbReference>
<name>A0A9W6I9B8_9ACTN</name>
<dbReference type="Pfam" id="PF11236">
    <property type="entry name" value="DUF3037"/>
    <property type="match status" value="1"/>
</dbReference>
<dbReference type="AlphaFoldDB" id="A0A9W6I9B8"/>
<protein>
    <recommendedName>
        <fullName evidence="3">DUF3037 domain-containing protein</fullName>
    </recommendedName>
</protein>
<reference evidence="1" key="1">
    <citation type="journal article" date="2014" name="Int. J. Syst. Evol. Microbiol.">
        <title>Complete genome sequence of Corynebacterium casei LMG S-19264T (=DSM 44701T), isolated from a smear-ripened cheese.</title>
        <authorList>
            <consortium name="US DOE Joint Genome Institute (JGI-PGF)"/>
            <person name="Walter F."/>
            <person name="Albersmeier A."/>
            <person name="Kalinowski J."/>
            <person name="Ruckert C."/>
        </authorList>
    </citation>
    <scope>NUCLEOTIDE SEQUENCE</scope>
    <source>
        <strain evidence="1">VKM Ac-2007</strain>
    </source>
</reference>
<proteinExistence type="predicted"/>
<keyword evidence="2" id="KW-1185">Reference proteome</keyword>
<reference evidence="1" key="2">
    <citation type="submission" date="2023-01" db="EMBL/GenBank/DDBJ databases">
        <authorList>
            <person name="Sun Q."/>
            <person name="Evtushenko L."/>
        </authorList>
    </citation>
    <scope>NUCLEOTIDE SEQUENCE</scope>
    <source>
        <strain evidence="1">VKM Ac-2007</strain>
    </source>
</reference>
<sequence length="151" mass="16774">MAARALARAQAGEEDRLCGRVLEGQPVRDVYEYAVIRVIPRVERGELINAGVLLYCQPRDYLCARVELDEARLRALDAHADLDGVRHALGAYQRSCLGEEGPLTEESLGSRFRWLTAPRSTIVQTGPVHAGLTSDPETELEHLVTRLVRTL</sequence>
<gene>
    <name evidence="1" type="ORF">GCM10017600_78720</name>
</gene>
<dbReference type="Proteomes" id="UP001143474">
    <property type="component" value="Unassembled WGS sequence"/>
</dbReference>
<accession>A0A9W6I9B8</accession>
<organism evidence="1 2">
    <name type="scientific">Streptosporangium carneum</name>
    <dbReference type="NCBI Taxonomy" id="47481"/>
    <lineage>
        <taxon>Bacteria</taxon>
        <taxon>Bacillati</taxon>
        <taxon>Actinomycetota</taxon>
        <taxon>Actinomycetes</taxon>
        <taxon>Streptosporangiales</taxon>
        <taxon>Streptosporangiaceae</taxon>
        <taxon>Streptosporangium</taxon>
    </lineage>
</organism>
<evidence type="ECO:0008006" key="3">
    <source>
        <dbReference type="Google" id="ProtNLM"/>
    </source>
</evidence>